<organism evidence="3 4">
    <name type="scientific">Albugo candida</name>
    <dbReference type="NCBI Taxonomy" id="65357"/>
    <lineage>
        <taxon>Eukaryota</taxon>
        <taxon>Sar</taxon>
        <taxon>Stramenopiles</taxon>
        <taxon>Oomycota</taxon>
        <taxon>Peronosporomycetes</taxon>
        <taxon>Albuginales</taxon>
        <taxon>Albuginaceae</taxon>
        <taxon>Albugo</taxon>
    </lineage>
</organism>
<evidence type="ECO:0000313" key="4">
    <source>
        <dbReference type="Proteomes" id="UP000053237"/>
    </source>
</evidence>
<dbReference type="Gene3D" id="3.10.20.90">
    <property type="entry name" value="Phosphatidylinositol 3-kinase Catalytic Subunit, Chain A, domain 1"/>
    <property type="match status" value="1"/>
</dbReference>
<dbReference type="PANTHER" id="PTHR23322:SF1">
    <property type="entry name" value="FAS-ASSOCIATED FACTOR 2"/>
    <property type="match status" value="1"/>
</dbReference>
<evidence type="ECO:0000259" key="2">
    <source>
        <dbReference type="PROSITE" id="PS50033"/>
    </source>
</evidence>
<dbReference type="EMBL" id="CAIX01000896">
    <property type="protein sequence ID" value="CCI11262.1"/>
    <property type="molecule type" value="Genomic_DNA"/>
</dbReference>
<protein>
    <recommendedName>
        <fullName evidence="2">UBX domain-containing protein</fullName>
    </recommendedName>
</protein>
<dbReference type="SUPFAM" id="SSF54236">
    <property type="entry name" value="Ubiquitin-like"/>
    <property type="match status" value="1"/>
</dbReference>
<name>A0A024FWF4_9STRA</name>
<accession>A0A024FWF4</accession>
<dbReference type="CDD" id="cd01767">
    <property type="entry name" value="UBX"/>
    <property type="match status" value="1"/>
</dbReference>
<dbReference type="InParanoid" id="A0A024FWF4"/>
<dbReference type="PROSITE" id="PS50033">
    <property type="entry name" value="UBX"/>
    <property type="match status" value="1"/>
</dbReference>
<evidence type="ECO:0000313" key="3">
    <source>
        <dbReference type="EMBL" id="CCI11262.1"/>
    </source>
</evidence>
<feature type="domain" description="UBX" evidence="2">
    <location>
        <begin position="115"/>
        <end position="189"/>
    </location>
</feature>
<sequence length="194" mass="22944">MADTVERNHQILNTVRQAEQQRIETQELRAQQDREYLESLEADRLRDEELRRLEEGQTSQQNREEEERQSAVRQEEEEYERQQNMLELKRQSVRAKPAPSCDATIDGVHHRLVLLRFRLHNGTKFERRFLSNDTLQFIRDYLDVELHDPGLEVTNYELATSYPKRVFGTEEGDLSLQDAGFVPQALIYVQNLDT</sequence>
<dbReference type="Pfam" id="PF00789">
    <property type="entry name" value="UBX"/>
    <property type="match status" value="1"/>
</dbReference>
<feature type="region of interest" description="Disordered" evidence="1">
    <location>
        <begin position="47"/>
        <end position="82"/>
    </location>
</feature>
<dbReference type="OrthoDB" id="1026733at2759"/>
<dbReference type="InterPro" id="IPR050730">
    <property type="entry name" value="UBX_domain-protein"/>
</dbReference>
<feature type="compositionally biased region" description="Basic and acidic residues" evidence="1">
    <location>
        <begin position="62"/>
        <end position="74"/>
    </location>
</feature>
<dbReference type="GO" id="GO:0005783">
    <property type="term" value="C:endoplasmic reticulum"/>
    <property type="evidence" value="ECO:0007669"/>
    <property type="project" value="TreeGrafter"/>
</dbReference>
<dbReference type="SMART" id="SM00166">
    <property type="entry name" value="UBX"/>
    <property type="match status" value="1"/>
</dbReference>
<dbReference type="InterPro" id="IPR029071">
    <property type="entry name" value="Ubiquitin-like_domsf"/>
</dbReference>
<dbReference type="InterPro" id="IPR001012">
    <property type="entry name" value="UBX_dom"/>
</dbReference>
<dbReference type="GO" id="GO:0036503">
    <property type="term" value="P:ERAD pathway"/>
    <property type="evidence" value="ECO:0007669"/>
    <property type="project" value="TreeGrafter"/>
</dbReference>
<comment type="caution">
    <text evidence="3">The sequence shown here is derived from an EMBL/GenBank/DDBJ whole genome shotgun (WGS) entry which is preliminary data.</text>
</comment>
<dbReference type="AlphaFoldDB" id="A0A024FWF4"/>
<gene>
    <name evidence="3" type="ORF">BN9_126690</name>
</gene>
<evidence type="ECO:0000256" key="1">
    <source>
        <dbReference type="SAM" id="MobiDB-lite"/>
    </source>
</evidence>
<dbReference type="PANTHER" id="PTHR23322">
    <property type="entry name" value="FAS-ASSOCIATED PROTEIN"/>
    <property type="match status" value="1"/>
</dbReference>
<reference evidence="3 4" key="1">
    <citation type="submission" date="2012-05" db="EMBL/GenBank/DDBJ databases">
        <title>Recombination and specialization in a pathogen metapopulation.</title>
        <authorList>
            <person name="Gardiner A."/>
            <person name="Kemen E."/>
            <person name="Schultz-Larsen T."/>
            <person name="MacLean D."/>
            <person name="Van Oosterhout C."/>
            <person name="Jones J.D.G."/>
        </authorList>
    </citation>
    <scope>NUCLEOTIDE SEQUENCE [LARGE SCALE GENOMIC DNA]</scope>
    <source>
        <strain evidence="3 4">Ac Nc2</strain>
    </source>
</reference>
<dbReference type="Proteomes" id="UP000053237">
    <property type="component" value="Unassembled WGS sequence"/>
</dbReference>
<dbReference type="STRING" id="65357.A0A024FWF4"/>
<keyword evidence="4" id="KW-1185">Reference proteome</keyword>
<dbReference type="GO" id="GO:0043130">
    <property type="term" value="F:ubiquitin binding"/>
    <property type="evidence" value="ECO:0007669"/>
    <property type="project" value="TreeGrafter"/>
</dbReference>
<proteinExistence type="predicted"/>